<comment type="caution">
    <text evidence="3">The sequence shown here is derived from an EMBL/GenBank/DDBJ whole genome shotgun (WGS) entry which is preliminary data.</text>
</comment>
<dbReference type="Pfam" id="PF08316">
    <property type="entry name" value="Pal1"/>
    <property type="match status" value="1"/>
</dbReference>
<feature type="region of interest" description="Disordered" evidence="1">
    <location>
        <begin position="1"/>
        <end position="35"/>
    </location>
</feature>
<dbReference type="OrthoDB" id="5389892at2759"/>
<dbReference type="InterPro" id="IPR013226">
    <property type="entry name" value="Pal1"/>
</dbReference>
<gene>
    <name evidence="2" type="ORF">ATNIH1004_011247</name>
    <name evidence="3" type="ORF">EYZ11_002917</name>
</gene>
<evidence type="ECO:0000313" key="5">
    <source>
        <dbReference type="Proteomes" id="UP000324241"/>
    </source>
</evidence>
<organism evidence="3 4">
    <name type="scientific">Aspergillus tanneri</name>
    <dbReference type="NCBI Taxonomy" id="1220188"/>
    <lineage>
        <taxon>Eukaryota</taxon>
        <taxon>Fungi</taxon>
        <taxon>Dikarya</taxon>
        <taxon>Ascomycota</taxon>
        <taxon>Pezizomycotina</taxon>
        <taxon>Eurotiomycetes</taxon>
        <taxon>Eurotiomycetidae</taxon>
        <taxon>Eurotiales</taxon>
        <taxon>Aspergillaceae</taxon>
        <taxon>Aspergillus</taxon>
        <taxon>Aspergillus subgen. Circumdati</taxon>
    </lineage>
</organism>
<dbReference type="AlphaFoldDB" id="A0A4S3JRU5"/>
<evidence type="ECO:0000313" key="4">
    <source>
        <dbReference type="Proteomes" id="UP000308092"/>
    </source>
</evidence>
<name>A0A4S3JRU5_9EURO</name>
<dbReference type="RefSeq" id="XP_033421667.1">
    <property type="nucleotide sequence ID" value="XM_033575812.1"/>
</dbReference>
<evidence type="ECO:0000313" key="2">
    <source>
        <dbReference type="EMBL" id="KAA8642305.1"/>
    </source>
</evidence>
<dbReference type="GO" id="GO:0005737">
    <property type="term" value="C:cytoplasm"/>
    <property type="evidence" value="ECO:0007669"/>
    <property type="project" value="TreeGrafter"/>
</dbReference>
<evidence type="ECO:0008006" key="6">
    <source>
        <dbReference type="Google" id="ProtNLM"/>
    </source>
</evidence>
<feature type="compositionally biased region" description="Basic and acidic residues" evidence="1">
    <location>
        <begin position="1"/>
        <end position="11"/>
    </location>
</feature>
<accession>A0A4S3JRU5</accession>
<reference evidence="2 5" key="2">
    <citation type="submission" date="2019-08" db="EMBL/GenBank/DDBJ databases">
        <title>The genome sequence of a newly discovered highly antifungal drug resistant Aspergillus species, Aspergillus tanneri NIH 1004.</title>
        <authorList>
            <person name="Mounaud S."/>
            <person name="Singh I."/>
            <person name="Joardar V."/>
            <person name="Pakala S."/>
            <person name="Pakala S."/>
            <person name="Venepally P."/>
            <person name="Chung J.K."/>
            <person name="Losada L."/>
            <person name="Nierman W.C."/>
        </authorList>
    </citation>
    <scope>NUCLEOTIDE SEQUENCE [LARGE SCALE GENOMIC DNA]</scope>
    <source>
        <strain evidence="2 5">NIH1004</strain>
    </source>
</reference>
<dbReference type="VEuPathDB" id="FungiDB:EYZ11_002917"/>
<sequence>MEQSRRRDYPTYHHHSPRRSNARSSRCRSRPYSRDSLLVNPDIIDRLDDAAIYQYHHEGPYDVVYAERNHDSKSSPVEALRSSNAETLKATPPEKIRDCLDSHRPLEGVAFYPPGHTDREGRAYEYEEGTNMMNDYGNFMRCPGLKFTDEDFKNDPFYNQPLPKPFASLRKKVMKFRRRRGTA</sequence>
<dbReference type="PANTHER" id="PTHR28307:SF1">
    <property type="entry name" value="PAL1 CELL MORPHOLOGY PROTEIN"/>
    <property type="match status" value="1"/>
</dbReference>
<evidence type="ECO:0000313" key="3">
    <source>
        <dbReference type="EMBL" id="THC97627.1"/>
    </source>
</evidence>
<protein>
    <recommendedName>
        <fullName evidence="6">Pal1 cell morphology</fullName>
    </recommendedName>
</protein>
<keyword evidence="4" id="KW-1185">Reference proteome</keyword>
<feature type="compositionally biased region" description="Basic residues" evidence="1">
    <location>
        <begin position="12"/>
        <end position="31"/>
    </location>
</feature>
<feature type="region of interest" description="Disordered" evidence="1">
    <location>
        <begin position="69"/>
        <end position="91"/>
    </location>
</feature>
<dbReference type="GeneID" id="54333948"/>
<evidence type="ECO:0000256" key="1">
    <source>
        <dbReference type="SAM" id="MobiDB-lite"/>
    </source>
</evidence>
<dbReference type="Proteomes" id="UP000324241">
    <property type="component" value="Unassembled WGS sequence"/>
</dbReference>
<dbReference type="PANTHER" id="PTHR28307">
    <property type="entry name" value="PROTEIN PAL1"/>
    <property type="match status" value="1"/>
</dbReference>
<dbReference type="EMBL" id="SOSA01000069">
    <property type="protein sequence ID" value="THC97627.1"/>
    <property type="molecule type" value="Genomic_DNA"/>
</dbReference>
<dbReference type="Proteomes" id="UP000308092">
    <property type="component" value="Unassembled WGS sequence"/>
</dbReference>
<dbReference type="EMBL" id="QUQM01000008">
    <property type="protein sequence ID" value="KAA8642305.1"/>
    <property type="molecule type" value="Genomic_DNA"/>
</dbReference>
<proteinExistence type="predicted"/>
<reference evidence="3 4" key="1">
    <citation type="submission" date="2019-03" db="EMBL/GenBank/DDBJ databases">
        <title>The genome sequence of a newly discovered highly antifungal drug resistant Aspergillus species, Aspergillus tanneri NIH 1004.</title>
        <authorList>
            <person name="Mounaud S."/>
            <person name="Singh I."/>
            <person name="Joardar V."/>
            <person name="Pakala S."/>
            <person name="Pakala S."/>
            <person name="Venepally P."/>
            <person name="Hoover J."/>
            <person name="Nierman W."/>
            <person name="Chung J."/>
            <person name="Losada L."/>
        </authorList>
    </citation>
    <scope>NUCLEOTIDE SEQUENCE [LARGE SCALE GENOMIC DNA]</scope>
    <source>
        <strain evidence="3 4">NIH1004</strain>
    </source>
</reference>